<dbReference type="RefSeq" id="WP_115226431.1">
    <property type="nucleotide sequence ID" value="NZ_CAWOLO010000009.1"/>
</dbReference>
<reference evidence="2 4" key="1">
    <citation type="submission" date="2018-06" db="EMBL/GenBank/DDBJ databases">
        <authorList>
            <consortium name="Pathogen Informatics"/>
            <person name="Doyle S."/>
        </authorList>
    </citation>
    <scope>NUCLEOTIDE SEQUENCE [LARGE SCALE GENOMIC DNA]</scope>
    <source>
        <strain evidence="2 4">NCTC11159</strain>
    </source>
</reference>
<name>A0A377Q615_9NEIS</name>
<dbReference type="SUPFAM" id="SSF109709">
    <property type="entry name" value="KorB DNA-binding domain-like"/>
    <property type="match status" value="1"/>
</dbReference>
<sequence length="331" mass="36544">MTDDQSIIKDLVPGSIKGSMKGTSSADLWQPSIDKLKILPDFNVRVKDEEYHAHIRYLADSMKAHGFKKNGAMEVFVAKEGLEDVIYITDGHCRYEAVHLANSELSEADQIKTVYAVTVSSGTSMEDITLGLVQSNSGKQLTQYEKAVVFKRLSMQFGKTTAEIAHSACVSVTHVDRLLLLMSSPLRVRQMVQERLVAVDVAIDAIKEHGSNVVQVLEKALAELRAKADLSVKGGVVDNSARVKITSKHLNPQTAHQKQVKKAAPKLYATVAKLKAHPVFDHLPDDLRQEIMELMGELVEPETPDDAQQQSLPLPLDEDNRVSQESKEVAL</sequence>
<proteinExistence type="predicted"/>
<dbReference type="EMBL" id="UGHR01000001">
    <property type="protein sequence ID" value="STQ90049.1"/>
    <property type="molecule type" value="Genomic_DNA"/>
</dbReference>
<organism evidence="2 4">
    <name type="scientific">Iodobacter fluviatilis</name>
    <dbReference type="NCBI Taxonomy" id="537"/>
    <lineage>
        <taxon>Bacteria</taxon>
        <taxon>Pseudomonadati</taxon>
        <taxon>Pseudomonadota</taxon>
        <taxon>Betaproteobacteria</taxon>
        <taxon>Neisseriales</taxon>
        <taxon>Chitinibacteraceae</taxon>
        <taxon>Iodobacter</taxon>
    </lineage>
</organism>
<protein>
    <submittedName>
        <fullName evidence="2">ParB/RepB/Spo0J family partition protein</fullName>
    </submittedName>
</protein>
<accession>A0A377Q615</accession>
<gene>
    <name evidence="3" type="ORF">EV682_109109</name>
    <name evidence="2" type="ORF">NCTC11159_01107</name>
</gene>
<evidence type="ECO:0000313" key="5">
    <source>
        <dbReference type="Proteomes" id="UP000295794"/>
    </source>
</evidence>
<evidence type="ECO:0000256" key="1">
    <source>
        <dbReference type="SAM" id="MobiDB-lite"/>
    </source>
</evidence>
<dbReference type="EMBL" id="SMBT01000009">
    <property type="protein sequence ID" value="TCU84584.1"/>
    <property type="molecule type" value="Genomic_DNA"/>
</dbReference>
<dbReference type="Proteomes" id="UP000255108">
    <property type="component" value="Unassembled WGS sequence"/>
</dbReference>
<keyword evidence="5" id="KW-1185">Reference proteome</keyword>
<reference evidence="3 5" key="2">
    <citation type="submission" date="2019-03" db="EMBL/GenBank/DDBJ databases">
        <title>Genomic Encyclopedia of Type Strains, Phase IV (KMG-IV): sequencing the most valuable type-strain genomes for metagenomic binning, comparative biology and taxonomic classification.</title>
        <authorList>
            <person name="Goeker M."/>
        </authorList>
    </citation>
    <scope>NUCLEOTIDE SEQUENCE [LARGE SCALE GENOMIC DNA]</scope>
    <source>
        <strain evidence="3 5">DSM 3764</strain>
    </source>
</reference>
<dbReference type="Proteomes" id="UP000295794">
    <property type="component" value="Unassembled WGS sequence"/>
</dbReference>
<evidence type="ECO:0000313" key="4">
    <source>
        <dbReference type="Proteomes" id="UP000255108"/>
    </source>
</evidence>
<dbReference type="Gene3D" id="1.10.10.2830">
    <property type="match status" value="1"/>
</dbReference>
<feature type="region of interest" description="Disordered" evidence="1">
    <location>
        <begin position="300"/>
        <end position="331"/>
    </location>
</feature>
<dbReference type="AlphaFoldDB" id="A0A377Q615"/>
<dbReference type="OrthoDB" id="6846089at2"/>
<evidence type="ECO:0000313" key="3">
    <source>
        <dbReference type="EMBL" id="TCU84584.1"/>
    </source>
</evidence>
<feature type="compositionally biased region" description="Basic and acidic residues" evidence="1">
    <location>
        <begin position="318"/>
        <end position="331"/>
    </location>
</feature>
<evidence type="ECO:0000313" key="2">
    <source>
        <dbReference type="EMBL" id="STQ90049.1"/>
    </source>
</evidence>